<dbReference type="AlphaFoldDB" id="A0A5M9JCC6"/>
<feature type="domain" description="DNA replication regulator Sld3 C-terminal" evidence="2">
    <location>
        <begin position="242"/>
        <end position="398"/>
    </location>
</feature>
<feature type="region of interest" description="Disordered" evidence="1">
    <location>
        <begin position="729"/>
        <end position="748"/>
    </location>
</feature>
<name>A0A5M9JCC6_MONFR</name>
<dbReference type="InterPro" id="IPR042511">
    <property type="entry name" value="Sld3"/>
</dbReference>
<reference evidence="3 4" key="1">
    <citation type="submission" date="2019-06" db="EMBL/GenBank/DDBJ databases">
        <title>Genome Sequence of the Brown Rot Fungal Pathogen Monilinia fructicola.</title>
        <authorList>
            <person name="De Miccolis Angelini R.M."/>
            <person name="Landi L."/>
            <person name="Abate D."/>
            <person name="Pollastro S."/>
            <person name="Romanazzi G."/>
            <person name="Faretra F."/>
        </authorList>
    </citation>
    <scope>NUCLEOTIDE SEQUENCE [LARGE SCALE GENOMIC DNA]</scope>
    <source>
        <strain evidence="3 4">Mfrc123</strain>
    </source>
</reference>
<accession>A0A5M9JCC6</accession>
<evidence type="ECO:0000259" key="2">
    <source>
        <dbReference type="Pfam" id="PF08639"/>
    </source>
</evidence>
<feature type="region of interest" description="Disordered" evidence="1">
    <location>
        <begin position="633"/>
        <end position="693"/>
    </location>
</feature>
<dbReference type="Pfam" id="PF08639">
    <property type="entry name" value="Sld3_STD"/>
    <property type="match status" value="2"/>
</dbReference>
<feature type="region of interest" description="Disordered" evidence="1">
    <location>
        <begin position="197"/>
        <end position="216"/>
    </location>
</feature>
<feature type="region of interest" description="Disordered" evidence="1">
    <location>
        <begin position="889"/>
        <end position="1032"/>
    </location>
</feature>
<feature type="compositionally biased region" description="Acidic residues" evidence="1">
    <location>
        <begin position="899"/>
        <end position="913"/>
    </location>
</feature>
<evidence type="ECO:0000313" key="4">
    <source>
        <dbReference type="Proteomes" id="UP000322873"/>
    </source>
</evidence>
<feature type="region of interest" description="Disordered" evidence="1">
    <location>
        <begin position="472"/>
        <end position="525"/>
    </location>
</feature>
<dbReference type="Gene3D" id="1.20.58.2130">
    <property type="match status" value="1"/>
</dbReference>
<gene>
    <name evidence="3" type="ORF">EYC84_010018</name>
</gene>
<sequence>MSSQDASPFFDASIRPSRRQSSVLTPNLPSPCENDLRSLGGKKRKRGGNSPEDLLKDTFVVKPYPSKVNARPRTLQPIILLHAIAFTTFILELEERMGNQPMVLIARLDDNRTLYAVERESRGLYVVLQLGSWINIHQLKSSAVVAQTVRTDLPFKGLHLGATALEPSTVPLIAGSKYNKKKRLAIEAIQSMIKRPSTPLLPESRPQSAASEPVPVSEAQNETQATVALPVIETTVQATATEIFENIRTQYFESLYLSKTSLAYFAKGPLSRARAAFHLDFDANLDMNELIAFLESLVLSSTLLDKKYRDGIPVCVSAIDIHDQSADDVTAKPKRRKTNKKMKPGKNGLYPNEESLIGKWWIGHDEEVESGAPGSSKDDLARTRIANLRIRETQLQMIDHLTMLIDVHIDRLCIWQSIASEDIKAPDTGSGPTAANTVKHTDNILKDFCIEVIIPFFSARLPDRCDAINRKLGGPITKSASKPRTSKSSSLSNTPTRPGAVTKRPVPAKQKKSLQRVLTDDRERRSMSIGSNRAISLMRSATDPTIPGLKREASEAPSLSNIPSAEFKPLHVNRGGVLNSKRFSQREVDMSTLAPDPNSKAKKQAAIDAELKDAILALKKPNRELAGKTLAETAERRSASAGHPRKSKKPVRNPLFQGFQSVQIKATPKTNRQKDVFGESQSAVGGARKSEEMELGVIPPSSVSAIPQSTVRRSYDPDPFRDSIQATPSRISFSGLPGPTSNFKNRDTDYGTIPPSSPLQMRRSSAQLFKSVPESVVRRRSVSAIPRGILETPIKKPSPSTLYNGIEETPLKEISLKDTPLKETPLGKIGVWKFGHSHPSDPSHQDQENIRDVPVALEKVNPTQIYKKEVLKVKRGNQYLDIAISSIQTKENQEQTEKEEGEEGEEEEEEEKEDFLSPKQTYQLTPIPFPVYTKNHHTHPTQSTPVQSNLQDGCPLHQHHPPHLRKPNPLHANRLPSPKRHAPPHPSNLPNAPRHPPPPLHPSPHPPHADPPPAPRPRGARSAALAGALRPRSPALDSLGRVLHRGVREAGRGVWGALGVWGGILGGGGAGRVDCVGEGGGEVGRGVVGLGDGGEGEVWGGVREGGEGEGDGEVVIEGGVGGWLMC</sequence>
<feature type="region of interest" description="Disordered" evidence="1">
    <location>
        <begin position="1"/>
        <end position="54"/>
    </location>
</feature>
<dbReference type="PANTHER" id="PTHR28067">
    <property type="entry name" value="DNA REPLICATION REGULATOR SLD3"/>
    <property type="match status" value="1"/>
</dbReference>
<feature type="compositionally biased region" description="Polar residues" evidence="1">
    <location>
        <begin position="940"/>
        <end position="951"/>
    </location>
</feature>
<evidence type="ECO:0000313" key="3">
    <source>
        <dbReference type="EMBL" id="KAA8566921.1"/>
    </source>
</evidence>
<proteinExistence type="predicted"/>
<dbReference type="Proteomes" id="UP000322873">
    <property type="component" value="Unassembled WGS sequence"/>
</dbReference>
<feature type="compositionally biased region" description="Basic residues" evidence="1">
    <location>
        <begin position="957"/>
        <end position="968"/>
    </location>
</feature>
<feature type="compositionally biased region" description="Pro residues" evidence="1">
    <location>
        <begin position="993"/>
        <end position="1016"/>
    </location>
</feature>
<dbReference type="EMBL" id="VICG01000011">
    <property type="protein sequence ID" value="KAA8566921.1"/>
    <property type="molecule type" value="Genomic_DNA"/>
</dbReference>
<feature type="compositionally biased region" description="Low complexity" evidence="1">
    <location>
        <begin position="1020"/>
        <end position="1032"/>
    </location>
</feature>
<dbReference type="InterPro" id="IPR013948">
    <property type="entry name" value="DNA_replication_reg_Sld3_C"/>
</dbReference>
<feature type="compositionally biased region" description="Polar residues" evidence="1">
    <location>
        <begin position="658"/>
        <end position="670"/>
    </location>
</feature>
<organism evidence="3 4">
    <name type="scientific">Monilinia fructicola</name>
    <name type="common">Brown rot fungus</name>
    <name type="synonym">Ciboria fructicola</name>
    <dbReference type="NCBI Taxonomy" id="38448"/>
    <lineage>
        <taxon>Eukaryota</taxon>
        <taxon>Fungi</taxon>
        <taxon>Dikarya</taxon>
        <taxon>Ascomycota</taxon>
        <taxon>Pezizomycotina</taxon>
        <taxon>Leotiomycetes</taxon>
        <taxon>Helotiales</taxon>
        <taxon>Sclerotiniaceae</taxon>
        <taxon>Monilinia</taxon>
    </lineage>
</organism>
<comment type="caution">
    <text evidence="3">The sequence shown here is derived from an EMBL/GenBank/DDBJ whole genome shotgun (WGS) entry which is preliminary data.</text>
</comment>
<keyword evidence="4" id="KW-1185">Reference proteome</keyword>
<dbReference type="GO" id="GO:0031261">
    <property type="term" value="C:DNA replication preinitiation complex"/>
    <property type="evidence" value="ECO:0007669"/>
    <property type="project" value="TreeGrafter"/>
</dbReference>
<evidence type="ECO:0000256" key="1">
    <source>
        <dbReference type="SAM" id="MobiDB-lite"/>
    </source>
</evidence>
<dbReference type="VEuPathDB" id="FungiDB:MFRU_007g00840"/>
<feature type="domain" description="DNA replication regulator Sld3 C-terminal" evidence="2">
    <location>
        <begin position="400"/>
        <end position="730"/>
    </location>
</feature>
<protein>
    <recommendedName>
        <fullName evidence="2">DNA replication regulator Sld3 C-terminal domain-containing protein</fullName>
    </recommendedName>
</protein>
<feature type="compositionally biased region" description="Low complexity" evidence="1">
    <location>
        <begin position="477"/>
        <end position="494"/>
    </location>
</feature>
<dbReference type="PANTHER" id="PTHR28067:SF1">
    <property type="entry name" value="DNA REPLICATION REGULATOR SLD3"/>
    <property type="match status" value="1"/>
</dbReference>
<dbReference type="GO" id="GO:0006270">
    <property type="term" value="P:DNA replication initiation"/>
    <property type="evidence" value="ECO:0007669"/>
    <property type="project" value="InterPro"/>
</dbReference>